<dbReference type="EMBL" id="CP003600">
    <property type="protein sequence ID" value="AFY94021.1"/>
    <property type="molecule type" value="Genomic_DNA"/>
</dbReference>
<evidence type="ECO:0000256" key="4">
    <source>
        <dbReference type="PROSITE-ProRule" id="PRU00335"/>
    </source>
</evidence>
<evidence type="ECO:0000256" key="2">
    <source>
        <dbReference type="ARBA" id="ARBA00023125"/>
    </source>
</evidence>
<dbReference type="PROSITE" id="PS50977">
    <property type="entry name" value="HTH_TETR_2"/>
    <property type="match status" value="1"/>
</dbReference>
<dbReference type="PRINTS" id="PR00455">
    <property type="entry name" value="HTHTETR"/>
</dbReference>
<proteinExistence type="predicted"/>
<evidence type="ECO:0000256" key="3">
    <source>
        <dbReference type="ARBA" id="ARBA00023163"/>
    </source>
</evidence>
<dbReference type="eggNOG" id="COG1309">
    <property type="taxonomic scope" value="Bacteria"/>
</dbReference>
<dbReference type="InterPro" id="IPR050109">
    <property type="entry name" value="HTH-type_TetR-like_transc_reg"/>
</dbReference>
<evidence type="ECO:0000313" key="6">
    <source>
        <dbReference type="EMBL" id="AFY94021.1"/>
    </source>
</evidence>
<dbReference type="InterPro" id="IPR039536">
    <property type="entry name" value="TetR_C_Proteobacteria"/>
</dbReference>
<dbReference type="Pfam" id="PF00440">
    <property type="entry name" value="TetR_N"/>
    <property type="match status" value="1"/>
</dbReference>
<feature type="domain" description="HTH tetR-type" evidence="5">
    <location>
        <begin position="7"/>
        <end position="67"/>
    </location>
</feature>
<dbReference type="Gene3D" id="1.10.357.10">
    <property type="entry name" value="Tetracycline Repressor, domain 2"/>
    <property type="match status" value="1"/>
</dbReference>
<feature type="DNA-binding region" description="H-T-H motif" evidence="4">
    <location>
        <begin position="30"/>
        <end position="49"/>
    </location>
</feature>
<keyword evidence="1" id="KW-0805">Transcription regulation</keyword>
<dbReference type="InterPro" id="IPR023772">
    <property type="entry name" value="DNA-bd_HTH_TetR-type_CS"/>
</dbReference>
<dbReference type="GO" id="GO:0000976">
    <property type="term" value="F:transcription cis-regulatory region binding"/>
    <property type="evidence" value="ECO:0007669"/>
    <property type="project" value="TreeGrafter"/>
</dbReference>
<keyword evidence="7" id="KW-1185">Reference proteome</keyword>
<organism evidence="6 7">
    <name type="scientific">Chamaesiphon minutus (strain ATCC 27169 / PCC 6605)</name>
    <dbReference type="NCBI Taxonomy" id="1173020"/>
    <lineage>
        <taxon>Bacteria</taxon>
        <taxon>Bacillati</taxon>
        <taxon>Cyanobacteriota</taxon>
        <taxon>Cyanophyceae</taxon>
        <taxon>Gomontiellales</taxon>
        <taxon>Chamaesiphonaceae</taxon>
        <taxon>Chamaesiphon</taxon>
    </lineage>
</organism>
<dbReference type="Proteomes" id="UP000010366">
    <property type="component" value="Chromosome"/>
</dbReference>
<dbReference type="PROSITE" id="PS01081">
    <property type="entry name" value="HTH_TETR_1"/>
    <property type="match status" value="1"/>
</dbReference>
<dbReference type="SUPFAM" id="SSF46689">
    <property type="entry name" value="Homeodomain-like"/>
    <property type="match status" value="1"/>
</dbReference>
<evidence type="ECO:0000313" key="7">
    <source>
        <dbReference type="Proteomes" id="UP000010366"/>
    </source>
</evidence>
<keyword evidence="2 4" id="KW-0238">DNA-binding</keyword>
<dbReference type="PANTHER" id="PTHR30055:SF146">
    <property type="entry name" value="HTH-TYPE TRANSCRIPTIONAL DUAL REGULATOR CECR"/>
    <property type="match status" value="1"/>
</dbReference>
<sequence>MDAEHHGEKFEQILQGAMQEFLVRGYAGTSMEKVAAAAGVSKPTVYSYFKDKEVLFQVLIKNLAQKKFNSTFGSEPLVGEAKIVLRNLAETAFKSFEDEEFSCFMRTIIGESGRFPELAKACTVSLFAPIYEVVKKYIISHPELKISDPEAATSLFIGTLVYYHISQNMLEAREIMPIERYRVVDNLMEMMLKSID</sequence>
<name>K9UHU2_CHAP6</name>
<dbReference type="PANTHER" id="PTHR30055">
    <property type="entry name" value="HTH-TYPE TRANSCRIPTIONAL REGULATOR RUTR"/>
    <property type="match status" value="1"/>
</dbReference>
<dbReference type="GO" id="GO:0003700">
    <property type="term" value="F:DNA-binding transcription factor activity"/>
    <property type="evidence" value="ECO:0007669"/>
    <property type="project" value="TreeGrafter"/>
</dbReference>
<evidence type="ECO:0000256" key="1">
    <source>
        <dbReference type="ARBA" id="ARBA00023015"/>
    </source>
</evidence>
<dbReference type="FunFam" id="1.10.10.60:FF:000141">
    <property type="entry name" value="TetR family transcriptional regulator"/>
    <property type="match status" value="1"/>
</dbReference>
<reference evidence="6 7" key="1">
    <citation type="submission" date="2012-05" db="EMBL/GenBank/DDBJ databases">
        <title>Finished chromosome of genome of Chamaesiphon sp. PCC 6605.</title>
        <authorList>
            <consortium name="US DOE Joint Genome Institute"/>
            <person name="Gugger M."/>
            <person name="Coursin T."/>
            <person name="Rippka R."/>
            <person name="Tandeau De Marsac N."/>
            <person name="Huntemann M."/>
            <person name="Wei C.-L."/>
            <person name="Han J."/>
            <person name="Detter J.C."/>
            <person name="Han C."/>
            <person name="Tapia R."/>
            <person name="Chen A."/>
            <person name="Kyrpides N."/>
            <person name="Mavromatis K."/>
            <person name="Markowitz V."/>
            <person name="Szeto E."/>
            <person name="Ivanova N."/>
            <person name="Pagani I."/>
            <person name="Pati A."/>
            <person name="Goodwin L."/>
            <person name="Nordberg H.P."/>
            <person name="Cantor M.N."/>
            <person name="Hua S.X."/>
            <person name="Woyke T."/>
            <person name="Kerfeld C.A."/>
        </authorList>
    </citation>
    <scope>NUCLEOTIDE SEQUENCE [LARGE SCALE GENOMIC DNA]</scope>
    <source>
        <strain evidence="7">ATCC 27169 / PCC 6605</strain>
    </source>
</reference>
<dbReference type="STRING" id="1173020.Cha6605_2989"/>
<dbReference type="HOGENOM" id="CLU_069356_27_2_3"/>
<protein>
    <submittedName>
        <fullName evidence="6">Transcriptional regulator</fullName>
    </submittedName>
</protein>
<accession>K9UHU2</accession>
<dbReference type="GO" id="GO:0045892">
    <property type="term" value="P:negative regulation of DNA-templated transcription"/>
    <property type="evidence" value="ECO:0007669"/>
    <property type="project" value="UniProtKB-ARBA"/>
</dbReference>
<evidence type="ECO:0000259" key="5">
    <source>
        <dbReference type="PROSITE" id="PS50977"/>
    </source>
</evidence>
<dbReference type="InterPro" id="IPR009057">
    <property type="entry name" value="Homeodomain-like_sf"/>
</dbReference>
<gene>
    <name evidence="6" type="ORF">Cha6605_2989</name>
</gene>
<keyword evidence="3" id="KW-0804">Transcription</keyword>
<dbReference type="AlphaFoldDB" id="K9UHU2"/>
<dbReference type="Pfam" id="PF14246">
    <property type="entry name" value="TetR_C_7"/>
    <property type="match status" value="1"/>
</dbReference>
<dbReference type="PATRIC" id="fig|1173020.3.peg.3411"/>
<dbReference type="InterPro" id="IPR001647">
    <property type="entry name" value="HTH_TetR"/>
</dbReference>
<dbReference type="KEGG" id="cmp:Cha6605_2989"/>